<dbReference type="NCBIfam" id="NF006625">
    <property type="entry name" value="PRK09194.1"/>
    <property type="match status" value="1"/>
</dbReference>
<evidence type="ECO:0000256" key="12">
    <source>
        <dbReference type="HAMAP-Rule" id="MF_01569"/>
    </source>
</evidence>
<comment type="subcellular location">
    <subcellularLocation>
        <location evidence="1 12">Cytoplasm</location>
    </subcellularLocation>
</comment>
<dbReference type="CDD" id="cd00861">
    <property type="entry name" value="ProRS_anticodon_short"/>
    <property type="match status" value="1"/>
</dbReference>
<name>A0A2N6VNS0_9MICO</name>
<dbReference type="NCBIfam" id="TIGR00409">
    <property type="entry name" value="proS_fam_II"/>
    <property type="match status" value="1"/>
</dbReference>
<keyword evidence="5 12" id="KW-0547">Nucleotide-binding</keyword>
<dbReference type="GO" id="GO:0004827">
    <property type="term" value="F:proline-tRNA ligase activity"/>
    <property type="evidence" value="ECO:0007669"/>
    <property type="project" value="UniProtKB-UniRule"/>
</dbReference>
<dbReference type="Pfam" id="PF04073">
    <property type="entry name" value="tRNA_edit"/>
    <property type="match status" value="1"/>
</dbReference>
<dbReference type="InterPro" id="IPR033730">
    <property type="entry name" value="ProRS_core_prok"/>
</dbReference>
<dbReference type="EMBL" id="PNHK01000002">
    <property type="protein sequence ID" value="PMD05737.1"/>
    <property type="molecule type" value="Genomic_DNA"/>
</dbReference>
<comment type="subunit">
    <text evidence="2 12">Homodimer.</text>
</comment>
<dbReference type="HAMAP" id="MF_01569">
    <property type="entry name" value="Pro_tRNA_synth_type1"/>
    <property type="match status" value="1"/>
</dbReference>
<dbReference type="SUPFAM" id="SSF55826">
    <property type="entry name" value="YbaK/ProRS associated domain"/>
    <property type="match status" value="1"/>
</dbReference>
<evidence type="ECO:0000256" key="1">
    <source>
        <dbReference type="ARBA" id="ARBA00004496"/>
    </source>
</evidence>
<dbReference type="InterPro" id="IPR045864">
    <property type="entry name" value="aa-tRNA-synth_II/BPL/LPL"/>
</dbReference>
<dbReference type="FunFam" id="3.30.930.10:FF:000065">
    <property type="entry name" value="Proline--tRNA ligase"/>
    <property type="match status" value="1"/>
</dbReference>
<dbReference type="InterPro" id="IPR004154">
    <property type="entry name" value="Anticodon-bd"/>
</dbReference>
<dbReference type="SUPFAM" id="SSF52954">
    <property type="entry name" value="Class II aaRS ABD-related"/>
    <property type="match status" value="1"/>
</dbReference>
<dbReference type="OrthoDB" id="9809052at2"/>
<dbReference type="PANTHER" id="PTHR42753:SF2">
    <property type="entry name" value="PROLINE--TRNA LIGASE"/>
    <property type="match status" value="1"/>
</dbReference>
<evidence type="ECO:0000256" key="9">
    <source>
        <dbReference type="ARBA" id="ARBA00047671"/>
    </source>
</evidence>
<evidence type="ECO:0000256" key="10">
    <source>
        <dbReference type="ARBA" id="ARBA00053664"/>
    </source>
</evidence>
<dbReference type="PROSITE" id="PS50862">
    <property type="entry name" value="AA_TRNA_LIGASE_II"/>
    <property type="match status" value="1"/>
</dbReference>
<keyword evidence="4 12" id="KW-0436">Ligase</keyword>
<dbReference type="InterPro" id="IPR036621">
    <property type="entry name" value="Anticodon-bd_dom_sf"/>
</dbReference>
<dbReference type="GO" id="GO:0002161">
    <property type="term" value="F:aminoacyl-tRNA deacylase activity"/>
    <property type="evidence" value="ECO:0007669"/>
    <property type="project" value="InterPro"/>
</dbReference>
<dbReference type="InterPro" id="IPR044140">
    <property type="entry name" value="ProRS_anticodon_short"/>
</dbReference>
<feature type="domain" description="Aminoacyl-transfer RNA synthetases class-II family profile" evidence="13">
    <location>
        <begin position="35"/>
        <end position="494"/>
    </location>
</feature>
<dbReference type="Proteomes" id="UP000235598">
    <property type="component" value="Unassembled WGS sequence"/>
</dbReference>
<dbReference type="Pfam" id="PF03129">
    <property type="entry name" value="HGTP_anticodon"/>
    <property type="match status" value="1"/>
</dbReference>
<proteinExistence type="inferred from homology"/>
<dbReference type="InterPro" id="IPR007214">
    <property type="entry name" value="YbaK/aa-tRNA-synth-assoc-dom"/>
</dbReference>
<dbReference type="Pfam" id="PF00587">
    <property type="entry name" value="tRNA-synt_2b"/>
    <property type="match status" value="1"/>
</dbReference>
<sequence>MPLRMSTLFVRTLKEEPADADVKSHKLLHRASYIRRSAPGIYTWLPLGLRVLDKIEAIVRDEMNKAGSQEVHFPALLPAEPYEKSGRWEAFGEGIFRLKDRKKADYLLAPTHEEVFTLLVKDLYSSYKDLPANLYQIQTKYRDEARPRAGLLRGREFIMKDAYSFDIDDAGLDVAYEKMRKAYINVYNRLQLPFVMVEATPGAMGGSGTHEFLYPSEVGEDTYVRTDGGYAANVEAVTTVVPEDIDYSDAPAAHVEDSPGTTTIATLVEFANTHHPREDRAWTAADTLKNVVCTVVHPDGKREVVVIGLPGDREVDLGRAAGTGMLGSGEVDLVAATDEDLENHPGLVKGFIGPGNSLDQAVLGLEGSTKIRYLLDPRVVNGTRWITGANEPDKHVFDLVAGRDFVGDEFIEAAEVVAGDPAPDGSGELQLARGVEVGQIFKLGTRYAEALGLSVLDENGKARVVTMGSYGIGVSRVMACIAEEHADDKGLVWPANLAPADVHIVATGKDAQVFDVAEELTAQVEKAGYTVLLDDRPKVSPGMKFGDAELLGMPTVVVVGRGLKDGVVELRDRATGEATNLPVETAGQKIIDAIAQKLDAINSIELLEQ</sequence>
<dbReference type="GO" id="GO:0005524">
    <property type="term" value="F:ATP binding"/>
    <property type="evidence" value="ECO:0007669"/>
    <property type="project" value="UniProtKB-UniRule"/>
</dbReference>
<comment type="caution">
    <text evidence="14">The sequence shown here is derived from an EMBL/GenBank/DDBJ whole genome shotgun (WGS) entry which is preliminary data.</text>
</comment>
<evidence type="ECO:0000313" key="15">
    <source>
        <dbReference type="Proteomes" id="UP000235598"/>
    </source>
</evidence>
<comment type="domain">
    <text evidence="12">Consists of three domains: the N-terminal catalytic domain, the editing domain and the C-terminal anticodon-binding domain.</text>
</comment>
<dbReference type="InterPro" id="IPR050062">
    <property type="entry name" value="Pro-tRNA_synthetase"/>
</dbReference>
<keyword evidence="6 12" id="KW-0067">ATP-binding</keyword>
<evidence type="ECO:0000256" key="6">
    <source>
        <dbReference type="ARBA" id="ARBA00022840"/>
    </source>
</evidence>
<dbReference type="EC" id="6.1.1.15" evidence="12"/>
<dbReference type="CDD" id="cd00779">
    <property type="entry name" value="ProRS_core_prok"/>
    <property type="match status" value="1"/>
</dbReference>
<keyword evidence="7 12" id="KW-0648">Protein biosynthesis</keyword>
<evidence type="ECO:0000256" key="3">
    <source>
        <dbReference type="ARBA" id="ARBA00022490"/>
    </source>
</evidence>
<evidence type="ECO:0000313" key="14">
    <source>
        <dbReference type="EMBL" id="PMD05737.1"/>
    </source>
</evidence>
<dbReference type="InterPro" id="IPR036754">
    <property type="entry name" value="YbaK/aa-tRNA-synt-asso_dom_sf"/>
</dbReference>
<evidence type="ECO:0000256" key="8">
    <source>
        <dbReference type="ARBA" id="ARBA00023146"/>
    </source>
</evidence>
<keyword evidence="3 12" id="KW-0963">Cytoplasm</keyword>
<reference evidence="14 15" key="1">
    <citation type="submission" date="2017-09" db="EMBL/GenBank/DDBJ databases">
        <title>Bacterial strain isolated from the female urinary microbiota.</title>
        <authorList>
            <person name="Thomas-White K."/>
            <person name="Kumar N."/>
            <person name="Forster S."/>
            <person name="Putonti C."/>
            <person name="Lawley T."/>
            <person name="Wolfe A.J."/>
        </authorList>
    </citation>
    <scope>NUCLEOTIDE SEQUENCE [LARGE SCALE GENOMIC DNA]</scope>
    <source>
        <strain evidence="14 15">UMB1301</strain>
    </source>
</reference>
<dbReference type="FunFam" id="3.30.930.10:FF:000066">
    <property type="entry name" value="Proline--tRNA ligase"/>
    <property type="match status" value="1"/>
</dbReference>
<dbReference type="GO" id="GO:0006433">
    <property type="term" value="P:prolyl-tRNA aminoacylation"/>
    <property type="evidence" value="ECO:0007669"/>
    <property type="project" value="UniProtKB-UniRule"/>
</dbReference>
<dbReference type="GO" id="GO:0005829">
    <property type="term" value="C:cytosol"/>
    <property type="evidence" value="ECO:0007669"/>
    <property type="project" value="TreeGrafter"/>
</dbReference>
<dbReference type="PANTHER" id="PTHR42753">
    <property type="entry name" value="MITOCHONDRIAL RIBOSOME PROTEIN L39/PROLYL-TRNA LIGASE FAMILY MEMBER"/>
    <property type="match status" value="1"/>
</dbReference>
<evidence type="ECO:0000256" key="5">
    <source>
        <dbReference type="ARBA" id="ARBA00022741"/>
    </source>
</evidence>
<evidence type="ECO:0000256" key="11">
    <source>
        <dbReference type="ARBA" id="ARBA00060755"/>
    </source>
</evidence>
<dbReference type="InterPro" id="IPR002314">
    <property type="entry name" value="aa-tRNA-synt_IIb"/>
</dbReference>
<gene>
    <name evidence="12" type="primary">proS</name>
    <name evidence="14" type="ORF">CJ199_06980</name>
</gene>
<comment type="similarity">
    <text evidence="11 12">Belongs to the class-II aminoacyl-tRNA synthetase family. ProS type 1 subfamily.</text>
</comment>
<evidence type="ECO:0000259" key="13">
    <source>
        <dbReference type="PROSITE" id="PS50862"/>
    </source>
</evidence>
<protein>
    <recommendedName>
        <fullName evidence="12">Proline--tRNA ligase</fullName>
        <ecNumber evidence="12">6.1.1.15</ecNumber>
    </recommendedName>
    <alternativeName>
        <fullName evidence="12">Prolyl-tRNA synthetase</fullName>
        <shortName evidence="12">ProRS</shortName>
    </alternativeName>
</protein>
<dbReference type="InterPro" id="IPR023717">
    <property type="entry name" value="Pro-tRNA-Synthase_IIa_type1"/>
</dbReference>
<comment type="catalytic activity">
    <reaction evidence="9 12">
        <text>tRNA(Pro) + L-proline + ATP = L-prolyl-tRNA(Pro) + AMP + diphosphate</text>
        <dbReference type="Rhea" id="RHEA:14305"/>
        <dbReference type="Rhea" id="RHEA-COMP:9700"/>
        <dbReference type="Rhea" id="RHEA-COMP:9702"/>
        <dbReference type="ChEBI" id="CHEBI:30616"/>
        <dbReference type="ChEBI" id="CHEBI:33019"/>
        <dbReference type="ChEBI" id="CHEBI:60039"/>
        <dbReference type="ChEBI" id="CHEBI:78442"/>
        <dbReference type="ChEBI" id="CHEBI:78532"/>
        <dbReference type="ChEBI" id="CHEBI:456215"/>
        <dbReference type="EC" id="6.1.1.15"/>
    </reaction>
</comment>
<evidence type="ECO:0000256" key="4">
    <source>
        <dbReference type="ARBA" id="ARBA00022598"/>
    </source>
</evidence>
<dbReference type="SUPFAM" id="SSF55681">
    <property type="entry name" value="Class II aaRS and biotin synthetases"/>
    <property type="match status" value="1"/>
</dbReference>
<dbReference type="Gene3D" id="3.40.50.800">
    <property type="entry name" value="Anticodon-binding domain"/>
    <property type="match status" value="1"/>
</dbReference>
<dbReference type="AlphaFoldDB" id="A0A2N6VNS0"/>
<comment type="function">
    <text evidence="10 12">Catalyzes the attachment of proline to tRNA(Pro) in a two-step reaction: proline is first activated by ATP to form Pro-AMP and then transferred to the acceptor end of tRNA(Pro). As ProRS can inadvertently accommodate and process non-cognate amino acids such as alanine and cysteine, to avoid such errors it has two additional distinct editing activities against alanine. One activity is designated as 'pretransfer' editing and involves the tRNA(Pro)-independent hydrolysis of activated Ala-AMP. The other activity is designated 'posttransfer' editing and involves deacylation of mischarged Ala-tRNA(Pro). The misacylated Cys-tRNA(Pro) is not edited by ProRS.</text>
</comment>
<accession>A0A2N6VNS0</accession>
<dbReference type="InterPro" id="IPR004500">
    <property type="entry name" value="Pro-tRNA-synth_IIa_bac-type"/>
</dbReference>
<dbReference type="Gene3D" id="3.30.930.10">
    <property type="entry name" value="Bira Bifunctional Protein, Domain 2"/>
    <property type="match status" value="2"/>
</dbReference>
<dbReference type="InterPro" id="IPR006195">
    <property type="entry name" value="aa-tRNA-synth_II"/>
</dbReference>
<dbReference type="InterPro" id="IPR002316">
    <property type="entry name" value="Pro-tRNA-ligase_IIa"/>
</dbReference>
<dbReference type="PRINTS" id="PR01046">
    <property type="entry name" value="TRNASYNTHPRO"/>
</dbReference>
<organism evidence="14 15">
    <name type="scientific">Brevibacterium paucivorans</name>
    <dbReference type="NCBI Taxonomy" id="170994"/>
    <lineage>
        <taxon>Bacteria</taxon>
        <taxon>Bacillati</taxon>
        <taxon>Actinomycetota</taxon>
        <taxon>Actinomycetes</taxon>
        <taxon>Micrococcales</taxon>
        <taxon>Brevibacteriaceae</taxon>
        <taxon>Brevibacterium</taxon>
    </lineage>
</organism>
<evidence type="ECO:0000256" key="7">
    <source>
        <dbReference type="ARBA" id="ARBA00022917"/>
    </source>
</evidence>
<evidence type="ECO:0000256" key="2">
    <source>
        <dbReference type="ARBA" id="ARBA00011738"/>
    </source>
</evidence>
<keyword evidence="8 12" id="KW-0030">Aminoacyl-tRNA synthetase</keyword>
<dbReference type="RefSeq" id="WP_102238755.1">
    <property type="nucleotide sequence ID" value="NZ_PNHK01000002.1"/>
</dbReference>